<keyword evidence="2" id="KW-1133">Transmembrane helix</keyword>
<keyword evidence="4" id="KW-1185">Reference proteome</keyword>
<feature type="transmembrane region" description="Helical" evidence="2">
    <location>
        <begin position="469"/>
        <end position="493"/>
    </location>
</feature>
<dbReference type="EMBL" id="NBIV01000020">
    <property type="protein sequence ID" value="PXF47822.1"/>
    <property type="molecule type" value="Genomic_DNA"/>
</dbReference>
<feature type="transmembrane region" description="Helical" evidence="2">
    <location>
        <begin position="367"/>
        <end position="390"/>
    </location>
</feature>
<evidence type="ECO:0000313" key="3">
    <source>
        <dbReference type="EMBL" id="PXF47822.1"/>
    </source>
</evidence>
<feature type="transmembrane region" description="Helical" evidence="2">
    <location>
        <begin position="410"/>
        <end position="430"/>
    </location>
</feature>
<sequence length="549" mass="63716">MSAAHQENERNSLSFEDSIDGDDWSGSPNRDNSSILEEVNSVHFVIPNPIGTTGTYCEDFSVVSSQDLSTKEDSLISNARKEEAVSINLSARTFTKLEVVGADEVTKLLRWFHGFIVFGVSFSIVFVVLANTTYLQYDSIRGTNVRYYNLPQAYDWVLSVANILCFFYAASLAIVYTARMLRIRRRDRTHEQVWVILLTMAASMYMNPYESVVRIMISANYNLRQEKWYDPISRMYDSLRDASFTASTLFYVWATVHSYRVLTGRLGVKFYIPKVLLVIVYMLLKQFAFWRFDIYMSEMPIASMVAMLHLYNSLNSWPVEGVVFVTLVTSFELILVTWIIREIRITRRFLKSKDYTKYRTKQIGIRFFLYHNLTFYVVFWLCYLLLLLGLPPGAQLAAMKVFKVSYVEVQYVPFGLSILYLSYVTVEAYMNLPSDAIGLKGWLRPQAPRVDRLLEPITYRKRELKSQFVQTNCFVMETHVILFNFAWLVYYYGTPKMSKLSNRRTKFDYKVQAVVFNETTDTRALIVDGEDRIVVAFRGLAVGGIYERI</sequence>
<feature type="transmembrane region" description="Helical" evidence="2">
    <location>
        <begin position="156"/>
        <end position="177"/>
    </location>
</feature>
<protein>
    <submittedName>
        <fullName evidence="3">Uncharacterized protein</fullName>
    </submittedName>
</protein>
<keyword evidence="2" id="KW-0812">Transmembrane</keyword>
<feature type="transmembrane region" description="Helical" evidence="2">
    <location>
        <begin position="271"/>
        <end position="290"/>
    </location>
</feature>
<gene>
    <name evidence="3" type="ORF">BWQ96_02504</name>
</gene>
<evidence type="ECO:0000313" key="4">
    <source>
        <dbReference type="Proteomes" id="UP000247409"/>
    </source>
</evidence>
<feature type="region of interest" description="Disordered" evidence="1">
    <location>
        <begin position="1"/>
        <end position="27"/>
    </location>
</feature>
<feature type="compositionally biased region" description="Basic and acidic residues" evidence="1">
    <location>
        <begin position="1"/>
        <end position="10"/>
    </location>
</feature>
<organism evidence="3 4">
    <name type="scientific">Gracilariopsis chorda</name>
    <dbReference type="NCBI Taxonomy" id="448386"/>
    <lineage>
        <taxon>Eukaryota</taxon>
        <taxon>Rhodophyta</taxon>
        <taxon>Florideophyceae</taxon>
        <taxon>Rhodymeniophycidae</taxon>
        <taxon>Gracilariales</taxon>
        <taxon>Gracilariaceae</taxon>
        <taxon>Gracilariopsis</taxon>
    </lineage>
</organism>
<name>A0A2V3J083_9FLOR</name>
<feature type="transmembrane region" description="Helical" evidence="2">
    <location>
        <begin position="321"/>
        <end position="340"/>
    </location>
</feature>
<dbReference type="Proteomes" id="UP000247409">
    <property type="component" value="Unassembled WGS sequence"/>
</dbReference>
<keyword evidence="2" id="KW-0472">Membrane</keyword>
<dbReference type="OrthoDB" id="2018at2759"/>
<reference evidence="3 4" key="1">
    <citation type="journal article" date="2018" name="Mol. Biol. Evol.">
        <title>Analysis of the draft genome of the red seaweed Gracilariopsis chorda provides insights into genome size evolution in Rhodophyta.</title>
        <authorList>
            <person name="Lee J."/>
            <person name="Yang E.C."/>
            <person name="Graf L."/>
            <person name="Yang J.H."/>
            <person name="Qiu H."/>
            <person name="Zel Zion U."/>
            <person name="Chan C.X."/>
            <person name="Stephens T.G."/>
            <person name="Weber A.P.M."/>
            <person name="Boo G.H."/>
            <person name="Boo S.M."/>
            <person name="Kim K.M."/>
            <person name="Shin Y."/>
            <person name="Jung M."/>
            <person name="Lee S.J."/>
            <person name="Yim H.S."/>
            <person name="Lee J.H."/>
            <person name="Bhattacharya D."/>
            <person name="Yoon H.S."/>
        </authorList>
    </citation>
    <scope>NUCLEOTIDE SEQUENCE [LARGE SCALE GENOMIC DNA]</scope>
    <source>
        <strain evidence="3 4">SKKU-2015</strain>
        <tissue evidence="3">Whole body</tissue>
    </source>
</reference>
<accession>A0A2V3J083</accession>
<comment type="caution">
    <text evidence="3">The sequence shown here is derived from an EMBL/GenBank/DDBJ whole genome shotgun (WGS) entry which is preliminary data.</text>
</comment>
<evidence type="ECO:0000256" key="2">
    <source>
        <dbReference type="SAM" id="Phobius"/>
    </source>
</evidence>
<feature type="transmembrane region" description="Helical" evidence="2">
    <location>
        <begin position="115"/>
        <end position="136"/>
    </location>
</feature>
<proteinExistence type="predicted"/>
<evidence type="ECO:0000256" key="1">
    <source>
        <dbReference type="SAM" id="MobiDB-lite"/>
    </source>
</evidence>
<dbReference type="AlphaFoldDB" id="A0A2V3J083"/>